<reference evidence="5" key="1">
    <citation type="submission" date="2018-06" db="EMBL/GenBank/DDBJ databases">
        <authorList>
            <person name="Zhirakovskaya E."/>
        </authorList>
    </citation>
    <scope>NUCLEOTIDE SEQUENCE</scope>
</reference>
<accession>A0A3B1CGZ0</accession>
<dbReference type="EMBL" id="UOGB01000285">
    <property type="protein sequence ID" value="VAX24023.1"/>
    <property type="molecule type" value="Genomic_DNA"/>
</dbReference>
<evidence type="ECO:0000313" key="5">
    <source>
        <dbReference type="EMBL" id="VAX24023.1"/>
    </source>
</evidence>
<dbReference type="GO" id="GO:0009055">
    <property type="term" value="F:electron transfer activity"/>
    <property type="evidence" value="ECO:0007669"/>
    <property type="project" value="InterPro"/>
</dbReference>
<organism evidence="5">
    <name type="scientific">hydrothermal vent metagenome</name>
    <dbReference type="NCBI Taxonomy" id="652676"/>
    <lineage>
        <taxon>unclassified sequences</taxon>
        <taxon>metagenomes</taxon>
        <taxon>ecological metagenomes</taxon>
    </lineage>
</organism>
<feature type="domain" description="Cytochrome c" evidence="4">
    <location>
        <begin position="24"/>
        <end position="98"/>
    </location>
</feature>
<dbReference type="AlphaFoldDB" id="A0A3B1CGZ0"/>
<evidence type="ECO:0000256" key="1">
    <source>
        <dbReference type="ARBA" id="ARBA00022617"/>
    </source>
</evidence>
<dbReference type="SUPFAM" id="SSF46626">
    <property type="entry name" value="Cytochrome c"/>
    <property type="match status" value="1"/>
</dbReference>
<dbReference type="PROSITE" id="PS51007">
    <property type="entry name" value="CYTC"/>
    <property type="match status" value="1"/>
</dbReference>
<dbReference type="GO" id="GO:0046872">
    <property type="term" value="F:metal ion binding"/>
    <property type="evidence" value="ECO:0007669"/>
    <property type="project" value="UniProtKB-KW"/>
</dbReference>
<sequence length="98" mass="10301">MKTALVIIAALGLIAAAPAVKKEYTMEDGKAMFGSKKFSCFKCHGPTGVEGGIGPSFKGVGKRYTKAKLMQRAAHACPPTGACDPQQLGAIVEYLRTL</sequence>
<evidence type="ECO:0000256" key="2">
    <source>
        <dbReference type="ARBA" id="ARBA00022723"/>
    </source>
</evidence>
<name>A0A3B1CGZ0_9ZZZZ</name>
<keyword evidence="1" id="KW-0349">Heme</keyword>
<gene>
    <name evidence="5" type="ORF">MNBD_NITROSPINAE03-1101</name>
</gene>
<dbReference type="InterPro" id="IPR009056">
    <property type="entry name" value="Cyt_c-like_dom"/>
</dbReference>
<protein>
    <recommendedName>
        <fullName evidence="4">Cytochrome c domain-containing protein</fullName>
    </recommendedName>
</protein>
<keyword evidence="3" id="KW-0408">Iron</keyword>
<evidence type="ECO:0000256" key="3">
    <source>
        <dbReference type="ARBA" id="ARBA00023004"/>
    </source>
</evidence>
<dbReference type="Gene3D" id="1.10.760.10">
    <property type="entry name" value="Cytochrome c-like domain"/>
    <property type="match status" value="1"/>
</dbReference>
<dbReference type="Pfam" id="PF13442">
    <property type="entry name" value="Cytochrome_CBB3"/>
    <property type="match status" value="1"/>
</dbReference>
<evidence type="ECO:0000259" key="4">
    <source>
        <dbReference type="PROSITE" id="PS51007"/>
    </source>
</evidence>
<keyword evidence="2" id="KW-0479">Metal-binding</keyword>
<proteinExistence type="predicted"/>
<dbReference type="GO" id="GO:0020037">
    <property type="term" value="F:heme binding"/>
    <property type="evidence" value="ECO:0007669"/>
    <property type="project" value="InterPro"/>
</dbReference>
<dbReference type="InterPro" id="IPR036909">
    <property type="entry name" value="Cyt_c-like_dom_sf"/>
</dbReference>